<dbReference type="eggNOG" id="ENOG5032VTJ">
    <property type="taxonomic scope" value="Bacteria"/>
</dbReference>
<dbReference type="KEGG" id="mic:Mic7113_4209"/>
<evidence type="ECO:0000313" key="1">
    <source>
        <dbReference type="EMBL" id="AFZ19909.1"/>
    </source>
</evidence>
<reference evidence="1 2" key="1">
    <citation type="submission" date="2012-06" db="EMBL/GenBank/DDBJ databases">
        <title>Finished chromosome of genome of Microcoleus sp. PCC 7113.</title>
        <authorList>
            <consortium name="US DOE Joint Genome Institute"/>
            <person name="Gugger M."/>
            <person name="Coursin T."/>
            <person name="Rippka R."/>
            <person name="Tandeau De Marsac N."/>
            <person name="Huntemann M."/>
            <person name="Wei C.-L."/>
            <person name="Han J."/>
            <person name="Detter J.C."/>
            <person name="Han C."/>
            <person name="Tapia R."/>
            <person name="Chen A."/>
            <person name="Kyrpides N."/>
            <person name="Mavromatis K."/>
            <person name="Markowitz V."/>
            <person name="Szeto E."/>
            <person name="Ivanova N."/>
            <person name="Pagani I."/>
            <person name="Pati A."/>
            <person name="Goodwin L."/>
            <person name="Nordberg H.P."/>
            <person name="Cantor M.N."/>
            <person name="Hua S.X."/>
            <person name="Woyke T."/>
            <person name="Kerfeld C.A."/>
        </authorList>
    </citation>
    <scope>NUCLEOTIDE SEQUENCE [LARGE SCALE GENOMIC DNA]</scope>
    <source>
        <strain evidence="1 2">PCC 7113</strain>
    </source>
</reference>
<dbReference type="Proteomes" id="UP000010471">
    <property type="component" value="Chromosome"/>
</dbReference>
<gene>
    <name evidence="1" type="ORF">Mic7113_4209</name>
</gene>
<evidence type="ECO:0000313" key="2">
    <source>
        <dbReference type="Proteomes" id="UP000010471"/>
    </source>
</evidence>
<dbReference type="EMBL" id="CP003630">
    <property type="protein sequence ID" value="AFZ19909.1"/>
    <property type="molecule type" value="Genomic_DNA"/>
</dbReference>
<sequence length="134" mass="16063">MERGQPSRFSINPNPTTMQSLRHRINPKTFVITLRQIAKHLKINQERILNWEKWHNVLWIHIQGKGGYFVSYRKLEQWISACRTLIRYCPNLNTLDTLWQSILQEAQRYSEDALSRLEAIWQQRYTDLSNPPQT</sequence>
<proteinExistence type="predicted"/>
<organism evidence="1 2">
    <name type="scientific">Allocoleopsis franciscana PCC 7113</name>
    <dbReference type="NCBI Taxonomy" id="1173027"/>
    <lineage>
        <taxon>Bacteria</taxon>
        <taxon>Bacillati</taxon>
        <taxon>Cyanobacteriota</taxon>
        <taxon>Cyanophyceae</taxon>
        <taxon>Coleofasciculales</taxon>
        <taxon>Coleofasciculaceae</taxon>
        <taxon>Allocoleopsis</taxon>
        <taxon>Allocoleopsis franciscana</taxon>
    </lineage>
</organism>
<protein>
    <submittedName>
        <fullName evidence="1">Uncharacterized protein</fullName>
    </submittedName>
</protein>
<accession>K9WJF8</accession>
<dbReference type="STRING" id="1173027.Mic7113_4209"/>
<name>K9WJF8_9CYAN</name>
<keyword evidence="2" id="KW-1185">Reference proteome</keyword>
<dbReference type="AlphaFoldDB" id="K9WJF8"/>
<dbReference type="HOGENOM" id="CLU_155096_0_0_3"/>